<feature type="chain" id="PRO_5041700357" description="Cystatin fetuin-B-type domain-containing protein" evidence="5">
    <location>
        <begin position="22"/>
        <end position="338"/>
    </location>
</feature>
<name>A0AA88TJE6_TACVA</name>
<accession>A0AA88TJE6</accession>
<dbReference type="SUPFAM" id="SSF54403">
    <property type="entry name" value="Cystatin/monellin"/>
    <property type="match status" value="2"/>
</dbReference>
<feature type="domain" description="Cystatin fetuin-B-type" evidence="6">
    <location>
        <begin position="139"/>
        <end position="272"/>
    </location>
</feature>
<evidence type="ECO:0000256" key="1">
    <source>
        <dbReference type="ARBA" id="ARBA00022729"/>
    </source>
</evidence>
<feature type="region of interest" description="Disordered" evidence="4">
    <location>
        <begin position="317"/>
        <end position="338"/>
    </location>
</feature>
<evidence type="ECO:0000259" key="6">
    <source>
        <dbReference type="PROSITE" id="PS51530"/>
    </source>
</evidence>
<evidence type="ECO:0000256" key="5">
    <source>
        <dbReference type="SAM" id="SignalP"/>
    </source>
</evidence>
<keyword evidence="8" id="KW-1185">Reference proteome</keyword>
<comment type="caution">
    <text evidence="7">The sequence shown here is derived from an EMBL/GenBank/DDBJ whole genome shotgun (WGS) entry which is preliminary data.</text>
</comment>
<dbReference type="Pfam" id="PF00031">
    <property type="entry name" value="Cystatin"/>
    <property type="match status" value="2"/>
</dbReference>
<dbReference type="EMBL" id="JAVHJS010000001">
    <property type="protein sequence ID" value="KAK2869181.1"/>
    <property type="molecule type" value="Genomic_DNA"/>
</dbReference>
<dbReference type="InterPro" id="IPR000010">
    <property type="entry name" value="Cystatin_dom"/>
</dbReference>
<dbReference type="GO" id="GO:0004869">
    <property type="term" value="F:cysteine-type endopeptidase inhibitor activity"/>
    <property type="evidence" value="ECO:0007669"/>
    <property type="project" value="InterPro"/>
</dbReference>
<keyword evidence="3" id="KW-0325">Glycoprotein</keyword>
<dbReference type="Gene3D" id="3.10.450.10">
    <property type="match status" value="2"/>
</dbReference>
<evidence type="ECO:0000313" key="8">
    <source>
        <dbReference type="Proteomes" id="UP001187315"/>
    </source>
</evidence>
<keyword evidence="1 5" id="KW-0732">Signal</keyword>
<proteinExistence type="predicted"/>
<evidence type="ECO:0000313" key="7">
    <source>
        <dbReference type="EMBL" id="KAK2869181.1"/>
    </source>
</evidence>
<protein>
    <recommendedName>
        <fullName evidence="6">Cystatin fetuin-B-type domain-containing protein</fullName>
    </recommendedName>
</protein>
<sequence>MGKIQLISLSLIGLYFHSVTTSPVPTGCHDPSVLNAAEVALDQINAARKEGYIFSLNRVYDVLQDAKEEGGKLLQLTIDVLETKCHVISKKKWKSCEIKDITNVPVFGKCDISVFIQTNITLRNYSCTIQQVPAAAIVDTCPDCPTTESLNDPIVSETAKLSLEKFNKETTMSNYFILLNITGAKMQWVVGPSYFVEFIIQETDCSKTLTDVDWNQCQPINGTHMKGFCTGSHITFDDDSEEKMSKEDSWIRGTHTTIEEAKIKLSNKVSCSLYQQMLEIEPENSHRITKIHPANQSLSGSVLVLPPPPLPVPPRIPASAPNCPGERRHNLGLKSLKL</sequence>
<dbReference type="CDD" id="cd00042">
    <property type="entry name" value="CY"/>
    <property type="match status" value="1"/>
</dbReference>
<dbReference type="Proteomes" id="UP001187315">
    <property type="component" value="Unassembled WGS sequence"/>
</dbReference>
<evidence type="ECO:0000256" key="2">
    <source>
        <dbReference type="ARBA" id="ARBA00023157"/>
    </source>
</evidence>
<evidence type="ECO:0000256" key="4">
    <source>
        <dbReference type="SAM" id="MobiDB-lite"/>
    </source>
</evidence>
<dbReference type="SMART" id="SM00043">
    <property type="entry name" value="CY"/>
    <property type="match status" value="2"/>
</dbReference>
<evidence type="ECO:0000256" key="3">
    <source>
        <dbReference type="ARBA" id="ARBA00023180"/>
    </source>
</evidence>
<dbReference type="PROSITE" id="PS51530">
    <property type="entry name" value="CYSTATIN_FETUIN_B"/>
    <property type="match status" value="2"/>
</dbReference>
<dbReference type="PANTHER" id="PTHR13814">
    <property type="entry name" value="FETUIN"/>
    <property type="match status" value="1"/>
</dbReference>
<keyword evidence="2" id="KW-1015">Disulfide bond</keyword>
<dbReference type="InterPro" id="IPR046350">
    <property type="entry name" value="Cystatin_sf"/>
</dbReference>
<dbReference type="AlphaFoldDB" id="A0AA88TJE6"/>
<dbReference type="PANTHER" id="PTHR13814:SF17">
    <property type="entry name" value="FETUIN-B PRECURSOR"/>
    <property type="match status" value="1"/>
</dbReference>
<gene>
    <name evidence="7" type="ORF">Q7C36_001052</name>
</gene>
<organism evidence="7 8">
    <name type="scientific">Tachysurus vachellii</name>
    <name type="common">Darkbarbel catfish</name>
    <name type="synonym">Pelteobagrus vachellii</name>
    <dbReference type="NCBI Taxonomy" id="175792"/>
    <lineage>
        <taxon>Eukaryota</taxon>
        <taxon>Metazoa</taxon>
        <taxon>Chordata</taxon>
        <taxon>Craniata</taxon>
        <taxon>Vertebrata</taxon>
        <taxon>Euteleostomi</taxon>
        <taxon>Actinopterygii</taxon>
        <taxon>Neopterygii</taxon>
        <taxon>Teleostei</taxon>
        <taxon>Ostariophysi</taxon>
        <taxon>Siluriformes</taxon>
        <taxon>Bagridae</taxon>
        <taxon>Tachysurus</taxon>
    </lineage>
</organism>
<dbReference type="InterPro" id="IPR025764">
    <property type="entry name" value="Cystatin_Fetuin_B"/>
</dbReference>
<feature type="signal peptide" evidence="5">
    <location>
        <begin position="1"/>
        <end position="21"/>
    </location>
</feature>
<reference evidence="7" key="1">
    <citation type="submission" date="2023-08" db="EMBL/GenBank/DDBJ databases">
        <title>Pelteobagrus vachellii genome.</title>
        <authorList>
            <person name="Liu H."/>
        </authorList>
    </citation>
    <scope>NUCLEOTIDE SEQUENCE</scope>
    <source>
        <strain evidence="7">PRFRI_2022a</strain>
        <tissue evidence="7">Muscle</tissue>
    </source>
</reference>
<dbReference type="InterPro" id="IPR050735">
    <property type="entry name" value="Kininogen_Fetuin_HRG"/>
</dbReference>
<feature type="domain" description="Cystatin fetuin-B-type" evidence="6">
    <location>
        <begin position="17"/>
        <end position="128"/>
    </location>
</feature>
<dbReference type="GO" id="GO:0005576">
    <property type="term" value="C:extracellular region"/>
    <property type="evidence" value="ECO:0007669"/>
    <property type="project" value="TreeGrafter"/>
</dbReference>